<evidence type="ECO:0000313" key="3">
    <source>
        <dbReference type="EMBL" id="ORX35867.1"/>
    </source>
</evidence>
<feature type="region of interest" description="Disordered" evidence="2">
    <location>
        <begin position="221"/>
        <end position="279"/>
    </location>
</feature>
<dbReference type="GeneID" id="33558003"/>
<sequence>MDSTFAVPALPRREGHGSRPLSMSKTQNLSGSPLTSDHHHPEAKQVNNSGANRLKRLSLVARPPIREAPASPQRAPGHTNTTPSTPGPQPAGGPSHRRAMGMRSSISYSPALARREASSHEETRSEFETWAEERGYFGEMIAGPSRSSGKRSSVQSLEGSCPEAKNKDDDRRGETFVERHADLLTLIAQKERRVNDLRQELASQEASLNQLKTRWTAIISKSAPPAPSRPVRAGHHPLSGTSTIRPSPIEPPQTLAADPGPAAEHATGTNSTALTPSDGQSLASFITSLGTTPEGLLGQDTIEGGKRFWTQLVKTVSAAAGGTVPDAQSPQPSKVDM</sequence>
<name>A0A1Y1UEB2_9TREE</name>
<feature type="compositionally biased region" description="Polar residues" evidence="2">
    <location>
        <begin position="267"/>
        <end position="279"/>
    </location>
</feature>
<evidence type="ECO:0000256" key="1">
    <source>
        <dbReference type="SAM" id="Coils"/>
    </source>
</evidence>
<reference evidence="3 4" key="1">
    <citation type="submission" date="2017-03" db="EMBL/GenBank/DDBJ databases">
        <title>Widespread Adenine N6-methylation of Active Genes in Fungi.</title>
        <authorList>
            <consortium name="DOE Joint Genome Institute"/>
            <person name="Mondo S.J."/>
            <person name="Dannebaum R.O."/>
            <person name="Kuo R.C."/>
            <person name="Louie K.B."/>
            <person name="Bewick A.J."/>
            <person name="Labutti K."/>
            <person name="Haridas S."/>
            <person name="Kuo A."/>
            <person name="Salamov A."/>
            <person name="Ahrendt S.R."/>
            <person name="Lau R."/>
            <person name="Bowen B.P."/>
            <person name="Lipzen A."/>
            <person name="Sullivan W."/>
            <person name="Andreopoulos W.B."/>
            <person name="Clum A."/>
            <person name="Lindquist E."/>
            <person name="Daum C."/>
            <person name="Northen T.R."/>
            <person name="Ramamoorthy G."/>
            <person name="Schmitz R.J."/>
            <person name="Gryganskyi A."/>
            <person name="Culley D."/>
            <person name="Magnuson J."/>
            <person name="James T.Y."/>
            <person name="O'Malley M.A."/>
            <person name="Stajich J.E."/>
            <person name="Spatafora J.W."/>
            <person name="Visel A."/>
            <person name="Grigoriev I.V."/>
        </authorList>
    </citation>
    <scope>NUCLEOTIDE SEQUENCE [LARGE SCALE GENOMIC DNA]</scope>
    <source>
        <strain evidence="3 4">NRRL Y-17943</strain>
    </source>
</reference>
<feature type="compositionally biased region" description="Polar residues" evidence="2">
    <location>
        <begin position="21"/>
        <end position="35"/>
    </location>
</feature>
<dbReference type="RefSeq" id="XP_021869996.1">
    <property type="nucleotide sequence ID" value="XM_022016194.1"/>
</dbReference>
<gene>
    <name evidence="3" type="ORF">BD324DRAFT_629315</name>
</gene>
<protein>
    <submittedName>
        <fullName evidence="3">Uncharacterized protein</fullName>
    </submittedName>
</protein>
<dbReference type="Proteomes" id="UP000193218">
    <property type="component" value="Unassembled WGS sequence"/>
</dbReference>
<feature type="coiled-coil region" evidence="1">
    <location>
        <begin position="180"/>
        <end position="214"/>
    </location>
</feature>
<accession>A0A1Y1UEB2</accession>
<keyword evidence="1" id="KW-0175">Coiled coil</keyword>
<feature type="compositionally biased region" description="Polar residues" evidence="2">
    <location>
        <begin position="326"/>
        <end position="337"/>
    </location>
</feature>
<dbReference type="STRING" id="4999.A0A1Y1UEB2"/>
<feature type="compositionally biased region" description="Basic and acidic residues" evidence="2">
    <location>
        <begin position="113"/>
        <end position="136"/>
    </location>
</feature>
<proteinExistence type="predicted"/>
<comment type="caution">
    <text evidence="3">The sequence shown here is derived from an EMBL/GenBank/DDBJ whole genome shotgun (WGS) entry which is preliminary data.</text>
</comment>
<dbReference type="OrthoDB" id="3204900at2759"/>
<feature type="compositionally biased region" description="Low complexity" evidence="2">
    <location>
        <begin position="145"/>
        <end position="156"/>
    </location>
</feature>
<keyword evidence="4" id="KW-1185">Reference proteome</keyword>
<feature type="region of interest" description="Disordered" evidence="2">
    <location>
        <begin position="1"/>
        <end position="174"/>
    </location>
</feature>
<dbReference type="AlphaFoldDB" id="A0A1Y1UEB2"/>
<feature type="region of interest" description="Disordered" evidence="2">
    <location>
        <begin position="317"/>
        <end position="337"/>
    </location>
</feature>
<evidence type="ECO:0000313" key="4">
    <source>
        <dbReference type="Proteomes" id="UP000193218"/>
    </source>
</evidence>
<organism evidence="3 4">
    <name type="scientific">Kockovaella imperatae</name>
    <dbReference type="NCBI Taxonomy" id="4999"/>
    <lineage>
        <taxon>Eukaryota</taxon>
        <taxon>Fungi</taxon>
        <taxon>Dikarya</taxon>
        <taxon>Basidiomycota</taxon>
        <taxon>Agaricomycotina</taxon>
        <taxon>Tremellomycetes</taxon>
        <taxon>Tremellales</taxon>
        <taxon>Cuniculitremaceae</taxon>
        <taxon>Kockovaella</taxon>
    </lineage>
</organism>
<evidence type="ECO:0000256" key="2">
    <source>
        <dbReference type="SAM" id="MobiDB-lite"/>
    </source>
</evidence>
<dbReference type="InParanoid" id="A0A1Y1UEB2"/>
<feature type="compositionally biased region" description="Basic and acidic residues" evidence="2">
    <location>
        <begin position="164"/>
        <end position="174"/>
    </location>
</feature>
<dbReference type="EMBL" id="NBSH01000009">
    <property type="protein sequence ID" value="ORX35867.1"/>
    <property type="molecule type" value="Genomic_DNA"/>
</dbReference>